<dbReference type="Proteomes" id="UP000679575">
    <property type="component" value="Chromosome"/>
</dbReference>
<proteinExistence type="predicted"/>
<keyword evidence="1" id="KW-0472">Membrane</keyword>
<dbReference type="InterPro" id="IPR017516">
    <property type="entry name" value="AbrB_dup"/>
</dbReference>
<dbReference type="PIRSF" id="PIRSF038991">
    <property type="entry name" value="Protein_AbrB"/>
    <property type="match status" value="1"/>
</dbReference>
<keyword evidence="1" id="KW-1133">Transmembrane helix</keyword>
<evidence type="ECO:0000313" key="2">
    <source>
        <dbReference type="EMBL" id="QUN05517.1"/>
    </source>
</evidence>
<keyword evidence="3" id="KW-1185">Reference proteome</keyword>
<feature type="transmembrane region" description="Helical" evidence="1">
    <location>
        <begin position="337"/>
        <end position="355"/>
    </location>
</feature>
<dbReference type="Pfam" id="PF05145">
    <property type="entry name" value="AbrB"/>
    <property type="match status" value="1"/>
</dbReference>
<gene>
    <name evidence="2" type="ORF">KDN34_15205</name>
</gene>
<dbReference type="PANTHER" id="PTHR38457:SF1">
    <property type="entry name" value="REGULATOR ABRB-RELATED"/>
    <property type="match status" value="1"/>
</dbReference>
<keyword evidence="1" id="KW-0812">Transmembrane</keyword>
<protein>
    <submittedName>
        <fullName evidence="2">AbrB family transcriptional regulator</fullName>
    </submittedName>
</protein>
<feature type="transmembrane region" description="Helical" evidence="1">
    <location>
        <begin position="195"/>
        <end position="213"/>
    </location>
</feature>
<organism evidence="2 3">
    <name type="scientific">Shewanella yunxiaonensis</name>
    <dbReference type="NCBI Taxonomy" id="2829809"/>
    <lineage>
        <taxon>Bacteria</taxon>
        <taxon>Pseudomonadati</taxon>
        <taxon>Pseudomonadota</taxon>
        <taxon>Gammaproteobacteria</taxon>
        <taxon>Alteromonadales</taxon>
        <taxon>Shewanellaceae</taxon>
        <taxon>Shewanella</taxon>
    </lineage>
</organism>
<feature type="transmembrane region" description="Helical" evidence="1">
    <location>
        <begin position="276"/>
        <end position="298"/>
    </location>
</feature>
<evidence type="ECO:0000256" key="1">
    <source>
        <dbReference type="SAM" id="Phobius"/>
    </source>
</evidence>
<dbReference type="NCBIfam" id="TIGR03082">
    <property type="entry name" value="Gneg_AbrB_dup"/>
    <property type="match status" value="2"/>
</dbReference>
<feature type="transmembrane region" description="Helical" evidence="1">
    <location>
        <begin position="246"/>
        <end position="264"/>
    </location>
</feature>
<accession>A0ABX7YS08</accession>
<reference evidence="2 3" key="1">
    <citation type="submission" date="2021-04" db="EMBL/GenBank/DDBJ databases">
        <title>Novel species identification of genus Shewanella.</title>
        <authorList>
            <person name="Liu G."/>
        </authorList>
    </citation>
    <scope>NUCLEOTIDE SEQUENCE [LARGE SCALE GENOMIC DNA]</scope>
    <source>
        <strain evidence="2 3">FJAT-54481</strain>
    </source>
</reference>
<dbReference type="InterPro" id="IPR007820">
    <property type="entry name" value="AbrB_fam"/>
</dbReference>
<name>A0ABX7YS08_9GAMM</name>
<dbReference type="PANTHER" id="PTHR38457">
    <property type="entry name" value="REGULATOR ABRB-RELATED"/>
    <property type="match status" value="1"/>
</dbReference>
<feature type="transmembrane region" description="Helical" evidence="1">
    <location>
        <begin position="157"/>
        <end position="175"/>
    </location>
</feature>
<dbReference type="EMBL" id="CP073587">
    <property type="protein sequence ID" value="QUN05517.1"/>
    <property type="molecule type" value="Genomic_DNA"/>
</dbReference>
<sequence>MTLMIAINRIFAHVGLWRWVSLIGLSWLLAGGLQAATVPAAFLLGPMMAAALLAVSHHTTSPSIRWFNAAQGLVGGMIANTLPTSVDTEMQRHWPLYVACIIGVLLVSSLLGWLLARWHILPGATAVWGTSPGAATVMTVMSQEFGADVRLVALMQYIRVVMVALVAIAVTRLSLPAEQVQVPSVQQASTNEWQLLPLIATLLFITSGVWLGLRSRIPAGAMLMPLLLMIAVRELGWFPIGLPQPILWASYAIVGWSIGARFDLPILRYAAKALPRLLLSTLVLILLCGLLAAILAHVTGMDPLTAYLAMSPGGADSVAIIGASSQVDMALVMTMQTGRLILVMVMGPLLARAVTSHLQRHLK</sequence>
<evidence type="ECO:0000313" key="3">
    <source>
        <dbReference type="Proteomes" id="UP000679575"/>
    </source>
</evidence>
<feature type="transmembrane region" description="Helical" evidence="1">
    <location>
        <begin position="94"/>
        <end position="116"/>
    </location>
</feature>
<dbReference type="RefSeq" id="WP_212594548.1">
    <property type="nucleotide sequence ID" value="NZ_CP073587.1"/>
</dbReference>